<accession>A0AAW3WME3</accession>
<dbReference type="EMBL" id="JACNYO010000006">
    <property type="protein sequence ID" value="MBC3212103.1"/>
    <property type="molecule type" value="Genomic_DNA"/>
</dbReference>
<proteinExistence type="predicted"/>
<evidence type="ECO:0000313" key="1">
    <source>
        <dbReference type="EMBL" id="MBC3212103.1"/>
    </source>
</evidence>
<protein>
    <submittedName>
        <fullName evidence="1">Uncharacterized protein</fullName>
    </submittedName>
</protein>
<dbReference type="AlphaFoldDB" id="A0AAW3WME3"/>
<reference evidence="1" key="1">
    <citation type="submission" date="2020-08" db="EMBL/GenBank/DDBJ databases">
        <title>Food and environmental bacterial isolates.</title>
        <authorList>
            <person name="Richter L."/>
            <person name="Du Plessis E.M."/>
            <person name="Duvenage S."/>
            <person name="Allam M."/>
            <person name="Korsten L."/>
        </authorList>
    </citation>
    <scope>NUCLEOTIDE SEQUENCE</scope>
    <source>
        <strain evidence="1">UPMP2127</strain>
    </source>
</reference>
<sequence length="165" mass="18570">MKISKKSCTIAITFLCVGFASYPLIGMINEKLNDDAIEISGDNASFFNKYIVPIAQHAGGSNLDYRLFYGYEDKKKIEISAKSMKLSYDDFYSLKNVLEVIDLTNEKLTENYCKYSGFEPVLPNTPDVSFIMARRENKVIGITYYDRTGQNFLFGIGVGPSSCDK</sequence>
<gene>
    <name evidence="1" type="ORF">H8J20_08115</name>
</gene>
<dbReference type="Proteomes" id="UP000659084">
    <property type="component" value="Unassembled WGS sequence"/>
</dbReference>
<organism evidence="1 2">
    <name type="scientific">Serratia fonticola</name>
    <dbReference type="NCBI Taxonomy" id="47917"/>
    <lineage>
        <taxon>Bacteria</taxon>
        <taxon>Pseudomonadati</taxon>
        <taxon>Pseudomonadota</taxon>
        <taxon>Gammaproteobacteria</taxon>
        <taxon>Enterobacterales</taxon>
        <taxon>Yersiniaceae</taxon>
        <taxon>Serratia</taxon>
    </lineage>
</organism>
<comment type="caution">
    <text evidence="1">The sequence shown here is derived from an EMBL/GenBank/DDBJ whole genome shotgun (WGS) entry which is preliminary data.</text>
</comment>
<name>A0AAW3WME3_SERFO</name>
<dbReference type="RefSeq" id="WP_179251455.1">
    <property type="nucleotide sequence ID" value="NZ_JACBIV010000001.1"/>
</dbReference>
<evidence type="ECO:0000313" key="2">
    <source>
        <dbReference type="Proteomes" id="UP000659084"/>
    </source>
</evidence>